<dbReference type="Proteomes" id="UP000235589">
    <property type="component" value="Chromosome"/>
</dbReference>
<dbReference type="AlphaFoldDB" id="A0A2K9P3U6"/>
<sequence>MDSIIQQDKSHCYICEMSECGDHLDKHHIFGGALRDTSEKYGLTVYLHHNKCHIFGEYSAHQNYYIRVKLQEIAQIRAMEVYGWSENDFRKIFGCSYI</sequence>
<accession>A0A2K9P3U6</accession>
<organism evidence="1 2">
    <name type="scientific">Monoglobus pectinilyticus</name>
    <dbReference type="NCBI Taxonomy" id="1981510"/>
    <lineage>
        <taxon>Bacteria</taxon>
        <taxon>Bacillati</taxon>
        <taxon>Bacillota</taxon>
        <taxon>Clostridia</taxon>
        <taxon>Monoglobales</taxon>
        <taxon>Monoglobaceae</taxon>
        <taxon>Monoglobus</taxon>
    </lineage>
</organism>
<dbReference type="KEGG" id="mpec:B9O19_01747"/>
<dbReference type="EMBL" id="CP020991">
    <property type="protein sequence ID" value="AUO19901.1"/>
    <property type="molecule type" value="Genomic_DNA"/>
</dbReference>
<protein>
    <submittedName>
        <fullName evidence="1">Uncharacterized protein</fullName>
    </submittedName>
</protein>
<proteinExistence type="predicted"/>
<name>A0A2K9P3U6_9FIRM</name>
<evidence type="ECO:0000313" key="1">
    <source>
        <dbReference type="EMBL" id="AUO19901.1"/>
    </source>
</evidence>
<gene>
    <name evidence="1" type="ORF">B9O19_01747</name>
</gene>
<evidence type="ECO:0000313" key="2">
    <source>
        <dbReference type="Proteomes" id="UP000235589"/>
    </source>
</evidence>
<reference evidence="1 2" key="1">
    <citation type="submission" date="2017-04" db="EMBL/GenBank/DDBJ databases">
        <title>Monoglobus pectinilyticus 14 draft genome.</title>
        <authorList>
            <person name="Kim C."/>
            <person name="Rosendale D.I."/>
            <person name="Kelly W.J."/>
            <person name="Tannock G.W."/>
            <person name="Patchett M.L."/>
            <person name="Jordens J.Z."/>
        </authorList>
    </citation>
    <scope>NUCLEOTIDE SEQUENCE [LARGE SCALE GENOMIC DNA]</scope>
    <source>
        <strain evidence="1 2">14</strain>
    </source>
</reference>
<keyword evidence="2" id="KW-1185">Reference proteome</keyword>